<gene>
    <name evidence="4" type="ORF">SAMN05421820_103330</name>
</gene>
<dbReference type="PANTHER" id="PTHR30273:SF2">
    <property type="entry name" value="PROTEIN FECR"/>
    <property type="match status" value="1"/>
</dbReference>
<dbReference type="Proteomes" id="UP000183200">
    <property type="component" value="Unassembled WGS sequence"/>
</dbReference>
<evidence type="ECO:0000259" key="3">
    <source>
        <dbReference type="Pfam" id="PF16344"/>
    </source>
</evidence>
<dbReference type="InterPro" id="IPR006860">
    <property type="entry name" value="FecR"/>
</dbReference>
<keyword evidence="1" id="KW-0812">Transmembrane</keyword>
<keyword evidence="5" id="KW-1185">Reference proteome</keyword>
<evidence type="ECO:0000256" key="1">
    <source>
        <dbReference type="SAM" id="Phobius"/>
    </source>
</evidence>
<dbReference type="RefSeq" id="WP_074605980.1">
    <property type="nucleotide sequence ID" value="NZ_FNGY01000003.1"/>
</dbReference>
<dbReference type="FunFam" id="2.60.120.1440:FF:000001">
    <property type="entry name" value="Putative anti-sigma factor"/>
    <property type="match status" value="1"/>
</dbReference>
<dbReference type="AlphaFoldDB" id="A0A1G9RTF0"/>
<protein>
    <submittedName>
        <fullName evidence="4">FecR protein</fullName>
    </submittedName>
</protein>
<dbReference type="InterPro" id="IPR032508">
    <property type="entry name" value="FecR_C"/>
</dbReference>
<feature type="transmembrane region" description="Helical" evidence="1">
    <location>
        <begin position="92"/>
        <end position="113"/>
    </location>
</feature>
<dbReference type="Pfam" id="PF04773">
    <property type="entry name" value="FecR"/>
    <property type="match status" value="1"/>
</dbReference>
<evidence type="ECO:0000313" key="4">
    <source>
        <dbReference type="EMBL" id="SDM25765.1"/>
    </source>
</evidence>
<keyword evidence="1" id="KW-0472">Membrane</keyword>
<sequence>MNSQELKRLLEQLATGTLTAEQDLTFQELLKDAGREEYLSILAAWEETLEQYPAAELPDDVLIHRLENSLNKENTPVIPLYKKEVGRAKPAIVRYLSVAAAILVLLSVAMLFYTKKEKLTEKKLPALGLNDVLPGGNKATLTLADGRMINLDSAGTGAIASQSGITIEKTTDGQLIYNVAGGVALSDNETTRTLGHNTISTPKGGQYRVNLPDGSTVWLNAASSLRYPVLFAADERSVELTGEAYFEIAKDKNKPFLVHSKQQIVEVLGTHFNISSYPDEESTLTTLLEGSVKVVNTIHKNMLILKPGQQSQVNAETTMATKVDTEESIAWKNGLFVFNEESIPSVMRKISRWYDLEVVYEGNVNDKDLKGTVPRFKNLSEVLETLELTGLVHFKIEGRRITVIAR</sequence>
<evidence type="ECO:0000259" key="2">
    <source>
        <dbReference type="Pfam" id="PF04773"/>
    </source>
</evidence>
<dbReference type="Gene3D" id="3.55.50.30">
    <property type="match status" value="1"/>
</dbReference>
<dbReference type="InterPro" id="IPR012373">
    <property type="entry name" value="Ferrdict_sens_TM"/>
</dbReference>
<dbReference type="Pfam" id="PF16344">
    <property type="entry name" value="FecR_C"/>
    <property type="match status" value="1"/>
</dbReference>
<dbReference type="OrthoDB" id="1099963at2"/>
<reference evidence="5" key="1">
    <citation type="submission" date="2016-10" db="EMBL/GenBank/DDBJ databases">
        <authorList>
            <person name="Varghese N."/>
            <person name="Submissions S."/>
        </authorList>
    </citation>
    <scope>NUCLEOTIDE SEQUENCE [LARGE SCALE GENOMIC DNA]</scope>
    <source>
        <strain evidence="5">DSM 19110</strain>
    </source>
</reference>
<name>A0A1G9RTF0_9SPHI</name>
<accession>A0A1G9RTF0</accession>
<dbReference type="EMBL" id="FNGY01000003">
    <property type="protein sequence ID" value="SDM25765.1"/>
    <property type="molecule type" value="Genomic_DNA"/>
</dbReference>
<feature type="domain" description="Protein FecR C-terminal" evidence="3">
    <location>
        <begin position="336"/>
        <end position="403"/>
    </location>
</feature>
<dbReference type="GO" id="GO:0016989">
    <property type="term" value="F:sigma factor antagonist activity"/>
    <property type="evidence" value="ECO:0007669"/>
    <property type="project" value="TreeGrafter"/>
</dbReference>
<keyword evidence="1" id="KW-1133">Transmembrane helix</keyword>
<feature type="domain" description="FecR protein" evidence="2">
    <location>
        <begin position="198"/>
        <end position="293"/>
    </location>
</feature>
<dbReference type="PANTHER" id="PTHR30273">
    <property type="entry name" value="PERIPLASMIC SIGNAL SENSOR AND SIGMA FACTOR ACTIVATOR FECR-RELATED"/>
    <property type="match status" value="1"/>
</dbReference>
<dbReference type="Gene3D" id="2.60.120.1440">
    <property type="match status" value="1"/>
</dbReference>
<evidence type="ECO:0000313" key="5">
    <source>
        <dbReference type="Proteomes" id="UP000183200"/>
    </source>
</evidence>
<organism evidence="4 5">
    <name type="scientific">Pedobacter steynii</name>
    <dbReference type="NCBI Taxonomy" id="430522"/>
    <lineage>
        <taxon>Bacteria</taxon>
        <taxon>Pseudomonadati</taxon>
        <taxon>Bacteroidota</taxon>
        <taxon>Sphingobacteriia</taxon>
        <taxon>Sphingobacteriales</taxon>
        <taxon>Sphingobacteriaceae</taxon>
        <taxon>Pedobacter</taxon>
    </lineage>
</organism>
<proteinExistence type="predicted"/>